<feature type="chain" id="PRO_5015612153" description="Fenitrothion hydrolase" evidence="2">
    <location>
        <begin position="22"/>
        <end position="482"/>
    </location>
</feature>
<evidence type="ECO:0000313" key="3">
    <source>
        <dbReference type="EMBL" id="PTU31501.1"/>
    </source>
</evidence>
<feature type="transmembrane region" description="Helical" evidence="1">
    <location>
        <begin position="263"/>
        <end position="283"/>
    </location>
</feature>
<gene>
    <name evidence="3" type="ORF">CJD38_09215</name>
</gene>
<comment type="caution">
    <text evidence="3">The sequence shown here is derived from an EMBL/GenBank/DDBJ whole genome shotgun (WGS) entry which is preliminary data.</text>
</comment>
<reference evidence="3 4" key="1">
    <citation type="submission" date="2018-04" db="EMBL/GenBank/DDBJ databases">
        <title>Novel species isolated from glacier.</title>
        <authorList>
            <person name="Liu Q."/>
            <person name="Xin Y.-H."/>
        </authorList>
    </citation>
    <scope>NUCLEOTIDE SEQUENCE [LARGE SCALE GENOMIC DNA]</scope>
    <source>
        <strain evidence="3 4">GT1R17</strain>
    </source>
</reference>
<keyword evidence="4" id="KW-1185">Reference proteome</keyword>
<accession>A0A2T5MFZ2</accession>
<feature type="transmembrane region" description="Helical" evidence="1">
    <location>
        <begin position="419"/>
        <end position="438"/>
    </location>
</feature>
<dbReference type="RefSeq" id="WP_107940045.1">
    <property type="nucleotide sequence ID" value="NZ_QANS01000003.1"/>
</dbReference>
<feature type="transmembrane region" description="Helical" evidence="1">
    <location>
        <begin position="200"/>
        <end position="220"/>
    </location>
</feature>
<dbReference type="AlphaFoldDB" id="A0A2T5MFZ2"/>
<proteinExistence type="predicted"/>
<evidence type="ECO:0000256" key="2">
    <source>
        <dbReference type="SAM" id="SignalP"/>
    </source>
</evidence>
<keyword evidence="1" id="KW-0812">Transmembrane</keyword>
<protein>
    <recommendedName>
        <fullName evidence="5">Fenitrothion hydrolase</fullName>
    </recommendedName>
</protein>
<name>A0A2T5MFZ2_9GAMM</name>
<sequence length="482" mass="54491">MASKSKTLLLLGALSPSAVQAHSFGKLYNLPVPLWMYVYGAAAALLLSFLIVGYFLQAPKHSDAAAPGGDLTQSKFMRALRRIKLLSALKFFSVFMLGLCIVTGLFGSQDPYRNINMTFFWVIFMLGFSYITALIGDLYSVINPWRVMAEALGKVFKRYTQGLWRYPALLAYWPALALYAGFIWIELFMFNRPSSLAKMLLIYSAINLLGVWLIGTQAWFRYCEFMSVFLRLTAKMSPLHYEEGRLRWRLPFAGLLEERAEHWSLLIFVLFMLSSTAFDGLHATKSWFMLFWTDPYGLLAPWVKTVPIASYAILRPYYVAYETLWLLLSPLIYLAFYLLFIGLAKLITGSKLSLRELALSFAFSLLPIALVYNMTHYYTLLLTQGVQIISLFSDPFGMGWNLFGTAGRYRAPILPAMGLVWHSQVGLILFGHIVSVYLAHVEALKVFPTRGKAVLSQIPMLFLMVVFTAAGLWILAQPITAG</sequence>
<feature type="transmembrane region" description="Helical" evidence="1">
    <location>
        <begin position="324"/>
        <end position="344"/>
    </location>
</feature>
<feature type="transmembrane region" description="Helical" evidence="1">
    <location>
        <begin position="119"/>
        <end position="142"/>
    </location>
</feature>
<keyword evidence="1" id="KW-0472">Membrane</keyword>
<feature type="transmembrane region" description="Helical" evidence="1">
    <location>
        <begin position="163"/>
        <end position="185"/>
    </location>
</feature>
<feature type="transmembrane region" description="Helical" evidence="1">
    <location>
        <begin position="85"/>
        <end position="107"/>
    </location>
</feature>
<organism evidence="3 4">
    <name type="scientific">Stenotrophobium rhamnosiphilum</name>
    <dbReference type="NCBI Taxonomy" id="2029166"/>
    <lineage>
        <taxon>Bacteria</taxon>
        <taxon>Pseudomonadati</taxon>
        <taxon>Pseudomonadota</taxon>
        <taxon>Gammaproteobacteria</taxon>
        <taxon>Nevskiales</taxon>
        <taxon>Nevskiaceae</taxon>
        <taxon>Stenotrophobium</taxon>
    </lineage>
</organism>
<dbReference type="OrthoDB" id="8168962at2"/>
<keyword evidence="1" id="KW-1133">Transmembrane helix</keyword>
<dbReference type="EMBL" id="QANS01000003">
    <property type="protein sequence ID" value="PTU31501.1"/>
    <property type="molecule type" value="Genomic_DNA"/>
</dbReference>
<keyword evidence="2" id="KW-0732">Signal</keyword>
<evidence type="ECO:0008006" key="5">
    <source>
        <dbReference type="Google" id="ProtNLM"/>
    </source>
</evidence>
<feature type="transmembrane region" description="Helical" evidence="1">
    <location>
        <begin position="458"/>
        <end position="476"/>
    </location>
</feature>
<feature type="transmembrane region" description="Helical" evidence="1">
    <location>
        <begin position="356"/>
        <end position="374"/>
    </location>
</feature>
<dbReference type="Proteomes" id="UP000244248">
    <property type="component" value="Unassembled WGS sequence"/>
</dbReference>
<feature type="transmembrane region" description="Helical" evidence="1">
    <location>
        <begin position="37"/>
        <end position="56"/>
    </location>
</feature>
<evidence type="ECO:0000313" key="4">
    <source>
        <dbReference type="Proteomes" id="UP000244248"/>
    </source>
</evidence>
<feature type="signal peptide" evidence="2">
    <location>
        <begin position="1"/>
        <end position="21"/>
    </location>
</feature>
<evidence type="ECO:0000256" key="1">
    <source>
        <dbReference type="SAM" id="Phobius"/>
    </source>
</evidence>